<reference evidence="3" key="1">
    <citation type="journal article" date="2019" name="Int. J. Syst. Evol. Microbiol.">
        <title>The Global Catalogue of Microorganisms (GCM) 10K type strain sequencing project: providing services to taxonomists for standard genome sequencing and annotation.</title>
        <authorList>
            <consortium name="The Broad Institute Genomics Platform"/>
            <consortium name="The Broad Institute Genome Sequencing Center for Infectious Disease"/>
            <person name="Wu L."/>
            <person name="Ma J."/>
        </authorList>
    </citation>
    <scope>NUCLEOTIDE SEQUENCE [LARGE SCALE GENOMIC DNA]</scope>
    <source>
        <strain evidence="3">CGMCC 4.7177</strain>
    </source>
</reference>
<accession>A0ABV9B7X1</accession>
<sequence>MSTDPLAVPRLKWRRVNDDQFVTENAADVGWSLDRYPTAWSRRGKNADWSRKWWLHTAGDELDPEVHETCPIVTSRQVTALNRHPDILRYADVLAAGWHNMCRRIQNGQPHAEQVIRRGHQYARCPSCSASPSWSTRSRSSTKRAAWGSSSAARTRPNRPIGTLACRSPTSRGREP</sequence>
<comment type="caution">
    <text evidence="2">The sequence shown here is derived from an EMBL/GenBank/DDBJ whole genome shotgun (WGS) entry which is preliminary data.</text>
</comment>
<evidence type="ECO:0000313" key="3">
    <source>
        <dbReference type="Proteomes" id="UP001595839"/>
    </source>
</evidence>
<organism evidence="2 3">
    <name type="scientific">Streptomyces vulcanius</name>
    <dbReference type="NCBI Taxonomy" id="1441876"/>
    <lineage>
        <taxon>Bacteria</taxon>
        <taxon>Bacillati</taxon>
        <taxon>Actinomycetota</taxon>
        <taxon>Actinomycetes</taxon>
        <taxon>Kitasatosporales</taxon>
        <taxon>Streptomycetaceae</taxon>
        <taxon>Streptomyces</taxon>
    </lineage>
</organism>
<dbReference type="Proteomes" id="UP001595839">
    <property type="component" value="Unassembled WGS sequence"/>
</dbReference>
<evidence type="ECO:0000256" key="1">
    <source>
        <dbReference type="SAM" id="MobiDB-lite"/>
    </source>
</evidence>
<protein>
    <submittedName>
        <fullName evidence="2">Uncharacterized protein</fullName>
    </submittedName>
</protein>
<proteinExistence type="predicted"/>
<evidence type="ECO:0000313" key="2">
    <source>
        <dbReference type="EMBL" id="MFC4506601.1"/>
    </source>
</evidence>
<feature type="compositionally biased region" description="Low complexity" evidence="1">
    <location>
        <begin position="130"/>
        <end position="147"/>
    </location>
</feature>
<feature type="region of interest" description="Disordered" evidence="1">
    <location>
        <begin position="130"/>
        <end position="176"/>
    </location>
</feature>
<keyword evidence="3" id="KW-1185">Reference proteome</keyword>
<dbReference type="EMBL" id="JBHSFK010000045">
    <property type="protein sequence ID" value="MFC4506601.1"/>
    <property type="molecule type" value="Genomic_DNA"/>
</dbReference>
<name>A0ABV9B7X1_9ACTN</name>
<gene>
    <name evidence="2" type="ORF">ACFPIH_45370</name>
</gene>
<dbReference type="RefSeq" id="WP_381184705.1">
    <property type="nucleotide sequence ID" value="NZ_JBHSFK010000045.1"/>
</dbReference>